<dbReference type="InterPro" id="IPR050090">
    <property type="entry name" value="Tyrosine_recombinase_XerCD"/>
</dbReference>
<keyword evidence="2 4" id="KW-0238">DNA-binding</keyword>
<protein>
    <submittedName>
        <fullName evidence="8">Tyrosine-type recombinase/integrase</fullName>
    </submittedName>
</protein>
<dbReference type="InterPro" id="IPR011010">
    <property type="entry name" value="DNA_brk_join_enz"/>
</dbReference>
<dbReference type="InterPro" id="IPR044068">
    <property type="entry name" value="CB"/>
</dbReference>
<feature type="domain" description="Core-binding (CB)" evidence="7">
    <location>
        <begin position="66"/>
        <end position="145"/>
    </location>
</feature>
<dbReference type="InterPro" id="IPR002104">
    <property type="entry name" value="Integrase_catalytic"/>
</dbReference>
<evidence type="ECO:0000313" key="8">
    <source>
        <dbReference type="EMBL" id="UUP14974.1"/>
    </source>
</evidence>
<gene>
    <name evidence="8" type="ORF">NQV15_06595</name>
</gene>
<keyword evidence="9" id="KW-1185">Reference proteome</keyword>
<evidence type="ECO:0000313" key="9">
    <source>
        <dbReference type="Proteomes" id="UP001316184"/>
    </source>
</evidence>
<evidence type="ECO:0000256" key="4">
    <source>
        <dbReference type="PROSITE-ProRule" id="PRU01248"/>
    </source>
</evidence>
<evidence type="ECO:0000256" key="1">
    <source>
        <dbReference type="ARBA" id="ARBA00008857"/>
    </source>
</evidence>
<evidence type="ECO:0000256" key="2">
    <source>
        <dbReference type="ARBA" id="ARBA00023125"/>
    </source>
</evidence>
<feature type="region of interest" description="Disordered" evidence="5">
    <location>
        <begin position="37"/>
        <end position="60"/>
    </location>
</feature>
<feature type="compositionally biased region" description="Basic and acidic residues" evidence="5">
    <location>
        <begin position="38"/>
        <end position="60"/>
    </location>
</feature>
<evidence type="ECO:0000256" key="3">
    <source>
        <dbReference type="ARBA" id="ARBA00023172"/>
    </source>
</evidence>
<dbReference type="RefSeq" id="WP_232398991.1">
    <property type="nucleotide sequence ID" value="NZ_CP102173.1"/>
</dbReference>
<comment type="similarity">
    <text evidence="1">Belongs to the 'phage' integrase family.</text>
</comment>
<reference evidence="8 9" key="1">
    <citation type="submission" date="2022-08" db="EMBL/GenBank/DDBJ databases">
        <title>novel species in genus Aeromicrobium.</title>
        <authorList>
            <person name="Ye L."/>
        </authorList>
    </citation>
    <scope>NUCLEOTIDE SEQUENCE [LARGE SCALE GENOMIC DNA]</scope>
    <source>
        <strain evidence="9">zg-Y1379</strain>
    </source>
</reference>
<evidence type="ECO:0000259" key="7">
    <source>
        <dbReference type="PROSITE" id="PS51900"/>
    </source>
</evidence>
<dbReference type="EMBL" id="CP102173">
    <property type="protein sequence ID" value="UUP14974.1"/>
    <property type="molecule type" value="Genomic_DNA"/>
</dbReference>
<keyword evidence="3" id="KW-0233">DNA recombination</keyword>
<dbReference type="SUPFAM" id="SSF56349">
    <property type="entry name" value="DNA breaking-rejoining enzymes"/>
    <property type="match status" value="1"/>
</dbReference>
<dbReference type="PROSITE" id="PS51898">
    <property type="entry name" value="TYR_RECOMBINASE"/>
    <property type="match status" value="1"/>
</dbReference>
<dbReference type="InterPro" id="IPR010998">
    <property type="entry name" value="Integrase_recombinase_N"/>
</dbReference>
<dbReference type="PROSITE" id="PS51900">
    <property type="entry name" value="CB"/>
    <property type="match status" value="1"/>
</dbReference>
<dbReference type="Pfam" id="PF00589">
    <property type="entry name" value="Phage_integrase"/>
    <property type="match status" value="1"/>
</dbReference>
<accession>A0ABY5MA13</accession>
<dbReference type="PANTHER" id="PTHR30349:SF64">
    <property type="entry name" value="PROPHAGE INTEGRASE INTD-RELATED"/>
    <property type="match status" value="1"/>
</dbReference>
<evidence type="ECO:0000259" key="6">
    <source>
        <dbReference type="PROSITE" id="PS51898"/>
    </source>
</evidence>
<name>A0ABY5MA13_9ACTN</name>
<dbReference type="Proteomes" id="UP001316184">
    <property type="component" value="Chromosome"/>
</dbReference>
<evidence type="ECO:0000256" key="5">
    <source>
        <dbReference type="SAM" id="MobiDB-lite"/>
    </source>
</evidence>
<organism evidence="8 9">
    <name type="scientific">Aeromicrobium wangtongii</name>
    <dbReference type="NCBI Taxonomy" id="2969247"/>
    <lineage>
        <taxon>Bacteria</taxon>
        <taxon>Bacillati</taxon>
        <taxon>Actinomycetota</taxon>
        <taxon>Actinomycetes</taxon>
        <taxon>Propionibacteriales</taxon>
        <taxon>Nocardioidaceae</taxon>
        <taxon>Aeromicrobium</taxon>
    </lineage>
</organism>
<dbReference type="PANTHER" id="PTHR30349">
    <property type="entry name" value="PHAGE INTEGRASE-RELATED"/>
    <property type="match status" value="1"/>
</dbReference>
<dbReference type="Gene3D" id="1.10.150.130">
    <property type="match status" value="1"/>
</dbReference>
<sequence>MASIVRRKPKPGAGPLANPWRVRYRDAEGRMHEKRFAKHTDAKKWAADQESAKDEGTHVDPKRQKITVNQWCDTWLETYGGAERTRLQARVHVAVIKDGLGPRRLRTLQVSDIEKWLRALEVQKYADSYRRALLGRLRQVIRAAVRDGLLHRNVAEEVKVTTRRRDVRLVTIDQAWALHDAMPEHMRATVMLGAFAGLRVGEVCGLRVQDVDTESHHVMPRVQYPAEPLKSDKSRDDVPIPETMSRQLADHIRDHARDGYLFINQWGDQMHPRVVERWFRAARDAVRAAEDLAGELPEDRRVPADFRFHDLRHVYASYLIGAGLDVKVVQKRMRHATATLTLDTYAELWPKADDGTRDAVGAAFVGREGPVLRAI</sequence>
<dbReference type="InterPro" id="IPR013762">
    <property type="entry name" value="Integrase-like_cat_sf"/>
</dbReference>
<dbReference type="Gene3D" id="1.10.443.10">
    <property type="entry name" value="Intergrase catalytic core"/>
    <property type="match status" value="1"/>
</dbReference>
<proteinExistence type="inferred from homology"/>
<feature type="domain" description="Tyr recombinase" evidence="6">
    <location>
        <begin position="165"/>
        <end position="358"/>
    </location>
</feature>